<organism evidence="1 2">
    <name type="scientific">Arenimonas malthae CC-JY-1</name>
    <dbReference type="NCBI Taxonomy" id="1384054"/>
    <lineage>
        <taxon>Bacteria</taxon>
        <taxon>Pseudomonadati</taxon>
        <taxon>Pseudomonadota</taxon>
        <taxon>Gammaproteobacteria</taxon>
        <taxon>Lysobacterales</taxon>
        <taxon>Lysobacteraceae</taxon>
        <taxon>Arenimonas</taxon>
    </lineage>
</organism>
<dbReference type="Pfam" id="PF18982">
    <property type="entry name" value="JetA"/>
    <property type="match status" value="1"/>
</dbReference>
<evidence type="ECO:0000313" key="1">
    <source>
        <dbReference type="EMBL" id="KFN52282.1"/>
    </source>
</evidence>
<dbReference type="PATRIC" id="fig|1384054.3.peg.88"/>
<dbReference type="STRING" id="1384054.N790_00500"/>
<dbReference type="AlphaFoldDB" id="A0A091BL51"/>
<sequence length="478" mass="53971">MPVTDPNANTLFDRLPRTVFRPLAAANNTRYWDLLGRLVDEFWGDGARTPGEDVPKSELIAALESYLVVSDPWEAEDGAAPDTPANIRAHGIYSVFRDSGWLSQRKRGVRDMATIRPVLAQFHTLLREFGTKEPEFLGSEVRSVFLNLQEAAGGKGDAYAKAAREAKHCMTHLASTGVAVYDLMASLQSVASTREFVAGYFDDFIRRHFIGDYHELRTKAHPLQHRTAIVTLTLQIQHDPERRKDIVAWYQHNTAGGDADRAEAYFERDTRRLMRLESVEDELRRLDDEIRAANQRALAYLDYRLRAPRHFDKLIARAIAGVASLRDGDRALPAGTAGELAGEGWLGKARQVTREPDATRVQTRVPTLEELALQSLRKRMADARLVRPDKLAAYVARHLQRATPVFSDQLQIETVSDLCCYQRLLLIASRNEAPLAAARQDPFVQMLPAVRIQFVDGPRTLNPYVEHRRFVIQREKAA</sequence>
<dbReference type="EMBL" id="AVCH01000001">
    <property type="protein sequence ID" value="KFN52282.1"/>
    <property type="molecule type" value="Genomic_DNA"/>
</dbReference>
<protein>
    <submittedName>
        <fullName evidence="1">Uncharacterized protein</fullName>
    </submittedName>
</protein>
<dbReference type="eggNOG" id="ENOG502ZA5F">
    <property type="taxonomic scope" value="Bacteria"/>
</dbReference>
<keyword evidence="2" id="KW-1185">Reference proteome</keyword>
<accession>A0A091BL51</accession>
<name>A0A091BL51_9GAMM</name>
<reference evidence="1 2" key="1">
    <citation type="submission" date="2013-09" db="EMBL/GenBank/DDBJ databases">
        <title>Genome sequencing of Arenimonas malthae.</title>
        <authorList>
            <person name="Chen F."/>
            <person name="Wang G."/>
        </authorList>
    </citation>
    <scope>NUCLEOTIDE SEQUENCE [LARGE SCALE GENOMIC DNA]</scope>
    <source>
        <strain evidence="1 2">CC-JY-1</strain>
    </source>
</reference>
<dbReference type="InterPro" id="IPR043773">
    <property type="entry name" value="JetA"/>
</dbReference>
<gene>
    <name evidence="1" type="ORF">N790_00500</name>
</gene>
<dbReference type="Proteomes" id="UP000029392">
    <property type="component" value="Unassembled WGS sequence"/>
</dbReference>
<comment type="caution">
    <text evidence="1">The sequence shown here is derived from an EMBL/GenBank/DDBJ whole genome shotgun (WGS) entry which is preliminary data.</text>
</comment>
<evidence type="ECO:0000313" key="2">
    <source>
        <dbReference type="Proteomes" id="UP000029392"/>
    </source>
</evidence>
<proteinExistence type="predicted"/>